<comment type="similarity">
    <text evidence="7">Belongs to the adaptor complexes medium subunit family.</text>
</comment>
<dbReference type="PANTHER" id="PTHR10529">
    <property type="entry name" value="AP COMPLEX SUBUNIT MU"/>
    <property type="match status" value="1"/>
</dbReference>
<dbReference type="OMA" id="WRTPDIK"/>
<protein>
    <recommendedName>
        <fullName evidence="9">MHD domain-containing protein</fullName>
    </recommendedName>
</protein>
<dbReference type="FunFam" id="3.30.450.60:FF:000002">
    <property type="entry name" value="AP-2 complex subunit mu, putative"/>
    <property type="match status" value="1"/>
</dbReference>
<dbReference type="RefSeq" id="XP_004035509.1">
    <property type="nucleotide sequence ID" value="XM_004035461.1"/>
</dbReference>
<evidence type="ECO:0000259" key="9">
    <source>
        <dbReference type="PROSITE" id="PS51072"/>
    </source>
</evidence>
<keyword evidence="5" id="KW-0168">Coated pit</keyword>
<proteinExistence type="inferred from homology"/>
<dbReference type="SUPFAM" id="SSF64356">
    <property type="entry name" value="SNARE-like"/>
    <property type="match status" value="1"/>
</dbReference>
<dbReference type="GO" id="GO:0005905">
    <property type="term" value="C:clathrin-coated pit"/>
    <property type="evidence" value="ECO:0007669"/>
    <property type="project" value="UniProtKB-KW"/>
</dbReference>
<dbReference type="InterPro" id="IPR036168">
    <property type="entry name" value="AP2_Mu_C_sf"/>
</dbReference>
<evidence type="ECO:0000313" key="10">
    <source>
        <dbReference type="EMBL" id="EGR32023.1"/>
    </source>
</evidence>
<dbReference type="PROSITE" id="PS51072">
    <property type="entry name" value="MHD"/>
    <property type="match status" value="1"/>
</dbReference>
<dbReference type="Pfam" id="PF00928">
    <property type="entry name" value="Adap_comp_sub"/>
    <property type="match status" value="1"/>
</dbReference>
<dbReference type="eggNOG" id="KOG0938">
    <property type="taxonomic scope" value="Eukaryota"/>
</dbReference>
<dbReference type="InParanoid" id="G0QRZ3"/>
<dbReference type="STRING" id="857967.G0QRZ3"/>
<comment type="subcellular location">
    <subcellularLocation>
        <location evidence="6">Membrane</location>
        <location evidence="6">Coated pit</location>
    </subcellularLocation>
</comment>
<gene>
    <name evidence="10" type="ORF">IMG5_098590</name>
</gene>
<dbReference type="InterPro" id="IPR028565">
    <property type="entry name" value="MHD"/>
</dbReference>
<dbReference type="GO" id="GO:0030131">
    <property type="term" value="C:clathrin adaptor complex"/>
    <property type="evidence" value="ECO:0007669"/>
    <property type="project" value="UniProtKB-UniRule"/>
</dbReference>
<dbReference type="Proteomes" id="UP000008983">
    <property type="component" value="Unassembled WGS sequence"/>
</dbReference>
<dbReference type="PIRSF" id="PIRSF005992">
    <property type="entry name" value="Clathrin_mu"/>
    <property type="match status" value="1"/>
</dbReference>
<keyword evidence="2" id="KW-0254">Endocytosis</keyword>
<evidence type="ECO:0000256" key="3">
    <source>
        <dbReference type="ARBA" id="ARBA00022927"/>
    </source>
</evidence>
<evidence type="ECO:0000256" key="1">
    <source>
        <dbReference type="ARBA" id="ARBA00022448"/>
    </source>
</evidence>
<dbReference type="PRINTS" id="PR00314">
    <property type="entry name" value="CLATHRINADPT"/>
</dbReference>
<dbReference type="InterPro" id="IPR011012">
    <property type="entry name" value="Longin-like_dom_sf"/>
</dbReference>
<dbReference type="Gene3D" id="2.60.40.1170">
    <property type="entry name" value="Mu homology domain, subdomain B"/>
    <property type="match status" value="2"/>
</dbReference>
<reference evidence="10 11" key="1">
    <citation type="submission" date="2011-07" db="EMBL/GenBank/DDBJ databases">
        <authorList>
            <person name="Coyne R."/>
            <person name="Brami D."/>
            <person name="Johnson J."/>
            <person name="Hostetler J."/>
            <person name="Hannick L."/>
            <person name="Clark T."/>
            <person name="Cassidy-Hanley D."/>
            <person name="Inman J."/>
        </authorList>
    </citation>
    <scope>NUCLEOTIDE SEQUENCE [LARGE SCALE GENOMIC DNA]</scope>
    <source>
        <strain evidence="10 11">G5</strain>
    </source>
</reference>
<keyword evidence="3 7" id="KW-0653">Protein transport</keyword>
<accession>G0QRZ3</accession>
<dbReference type="GeneID" id="14908175"/>
<dbReference type="EMBL" id="GL983803">
    <property type="protein sequence ID" value="EGR32023.1"/>
    <property type="molecule type" value="Genomic_DNA"/>
</dbReference>
<evidence type="ECO:0000256" key="4">
    <source>
        <dbReference type="ARBA" id="ARBA00023136"/>
    </source>
</evidence>
<dbReference type="CDD" id="cd09251">
    <property type="entry name" value="AP-2_Mu2_Cterm"/>
    <property type="match status" value="1"/>
</dbReference>
<sequence>MISSIVFINQKGEILIYRVYKDDIGRAETMQFCSNIIARKENKESPIVIIDGTSFIHICNKDIILLATTKCNVNAAMTIQFLYQMINVCKSYFGDFDENHIRKHFVLIYELLDEVKKKKKKIFYIFFCLFFFQLKVMDYGMPQMLDHDLLKQFIQEGGQKQEMMNDIEKLKQLTSQATNAKSWRKEGIFYKKNEVFIDIIENVNVSMSVKGTILRADVSGQVKVKALLSGMPDCKFGMNDKVLMQREPQAPGAANKQSTTGATTTDQKGITIDDLKFHPCVLLPKFDKERAITFTPPDGEFTLMTYRITENVTLPFKIMPVINENGNNIEVRVKIKSIFDRTMFATNVCLKIPCPKNTAQANSSHSIGKAKYEPDQGAIVWRVKKFQGDTEAILRCEIVLSSSSANQTWIRPPISMEFQVSMFTASGLRVRFLRVVEKSGYHPLKWIRYLTKGGEYIHRI</sequence>
<evidence type="ECO:0000313" key="11">
    <source>
        <dbReference type="Proteomes" id="UP000008983"/>
    </source>
</evidence>
<dbReference type="InterPro" id="IPR043512">
    <property type="entry name" value="Mu2_C"/>
</dbReference>
<dbReference type="GO" id="GO:0006886">
    <property type="term" value="P:intracellular protein transport"/>
    <property type="evidence" value="ECO:0007669"/>
    <property type="project" value="UniProtKB-UniRule"/>
</dbReference>
<feature type="transmembrane region" description="Helical" evidence="8">
    <location>
        <begin position="122"/>
        <end position="141"/>
    </location>
</feature>
<dbReference type="SUPFAM" id="SSF49447">
    <property type="entry name" value="Second domain of Mu2 adaptin subunit (ap50) of ap2 adaptor"/>
    <property type="match status" value="1"/>
</dbReference>
<evidence type="ECO:0000256" key="7">
    <source>
        <dbReference type="PIRNR" id="PIRNR005992"/>
    </source>
</evidence>
<keyword evidence="8" id="KW-0812">Transmembrane</keyword>
<evidence type="ECO:0000256" key="2">
    <source>
        <dbReference type="ARBA" id="ARBA00022583"/>
    </source>
</evidence>
<feature type="domain" description="MHD" evidence="9">
    <location>
        <begin position="192"/>
        <end position="459"/>
    </location>
</feature>
<dbReference type="GO" id="GO:0006897">
    <property type="term" value="P:endocytosis"/>
    <property type="evidence" value="ECO:0007669"/>
    <property type="project" value="UniProtKB-KW"/>
</dbReference>
<dbReference type="OrthoDB" id="10259133at2759"/>
<keyword evidence="1 7" id="KW-0813">Transport</keyword>
<keyword evidence="8" id="KW-1133">Transmembrane helix</keyword>
<evidence type="ECO:0000256" key="8">
    <source>
        <dbReference type="SAM" id="Phobius"/>
    </source>
</evidence>
<evidence type="ECO:0000256" key="6">
    <source>
        <dbReference type="ARBA" id="ARBA00037878"/>
    </source>
</evidence>
<name>G0QRZ3_ICHMU</name>
<keyword evidence="11" id="KW-1185">Reference proteome</keyword>
<dbReference type="InterPro" id="IPR001392">
    <property type="entry name" value="Clathrin_mu"/>
</dbReference>
<dbReference type="AlphaFoldDB" id="G0QRZ3"/>
<dbReference type="InterPro" id="IPR050431">
    <property type="entry name" value="Adaptor_comp_med_subunit"/>
</dbReference>
<keyword evidence="4 8" id="KW-0472">Membrane</keyword>
<dbReference type="Gene3D" id="3.30.450.60">
    <property type="match status" value="1"/>
</dbReference>
<organism evidence="10 11">
    <name type="scientific">Ichthyophthirius multifiliis</name>
    <name type="common">White spot disease agent</name>
    <name type="synonym">Ich</name>
    <dbReference type="NCBI Taxonomy" id="5932"/>
    <lineage>
        <taxon>Eukaryota</taxon>
        <taxon>Sar</taxon>
        <taxon>Alveolata</taxon>
        <taxon>Ciliophora</taxon>
        <taxon>Intramacronucleata</taxon>
        <taxon>Oligohymenophorea</taxon>
        <taxon>Hymenostomatida</taxon>
        <taxon>Ophryoglenina</taxon>
        <taxon>Ichthyophthirius</taxon>
    </lineage>
</organism>
<evidence type="ECO:0000256" key="5">
    <source>
        <dbReference type="ARBA" id="ARBA00023176"/>
    </source>
</evidence>